<keyword evidence="2" id="KW-1003">Cell membrane</keyword>
<protein>
    <submittedName>
        <fullName evidence="10">Sugar:proton symporter</fullName>
    </submittedName>
</protein>
<dbReference type="GO" id="GO:0016020">
    <property type="term" value="C:membrane"/>
    <property type="evidence" value="ECO:0007669"/>
    <property type="project" value="InterPro"/>
</dbReference>
<evidence type="ECO:0000256" key="8">
    <source>
        <dbReference type="ARBA" id="ARBA00023136"/>
    </source>
</evidence>
<dbReference type="RefSeq" id="WP_139698559.1">
    <property type="nucleotide sequence ID" value="NZ_CP074074.1"/>
</dbReference>
<feature type="transmembrane region" description="Helical" evidence="9">
    <location>
        <begin position="6"/>
        <end position="22"/>
    </location>
</feature>
<feature type="transmembrane region" description="Helical" evidence="9">
    <location>
        <begin position="258"/>
        <end position="277"/>
    </location>
</feature>
<comment type="caution">
    <text evidence="10">The sequence shown here is derived from an EMBL/GenBank/DDBJ whole genome shotgun (WGS) entry which is preliminary data.</text>
</comment>
<feature type="transmembrane region" description="Helical" evidence="9">
    <location>
        <begin position="93"/>
        <end position="117"/>
    </location>
</feature>
<feature type="transmembrane region" description="Helical" evidence="9">
    <location>
        <begin position="214"/>
        <end position="238"/>
    </location>
</feature>
<feature type="transmembrane region" description="Helical" evidence="9">
    <location>
        <begin position="66"/>
        <end position="86"/>
    </location>
</feature>
<proteinExistence type="predicted"/>
<dbReference type="Pfam" id="PF06379">
    <property type="entry name" value="RhaT"/>
    <property type="match status" value="1"/>
</dbReference>
<evidence type="ECO:0000256" key="1">
    <source>
        <dbReference type="ARBA" id="ARBA00022448"/>
    </source>
</evidence>
<evidence type="ECO:0000256" key="7">
    <source>
        <dbReference type="ARBA" id="ARBA00022989"/>
    </source>
</evidence>
<keyword evidence="11" id="KW-1185">Reference proteome</keyword>
<dbReference type="EMBL" id="VDCS01000015">
    <property type="protein sequence ID" value="TNJ42183.1"/>
    <property type="molecule type" value="Genomic_DNA"/>
</dbReference>
<evidence type="ECO:0000256" key="5">
    <source>
        <dbReference type="ARBA" id="ARBA00022692"/>
    </source>
</evidence>
<evidence type="ECO:0000256" key="4">
    <source>
        <dbReference type="ARBA" id="ARBA00022597"/>
    </source>
</evidence>
<organism evidence="10 11">
    <name type="scientific">Allotamlana fucoidanivorans</name>
    <dbReference type="NCBI Taxonomy" id="2583814"/>
    <lineage>
        <taxon>Bacteria</taxon>
        <taxon>Pseudomonadati</taxon>
        <taxon>Bacteroidota</taxon>
        <taxon>Flavobacteriia</taxon>
        <taxon>Flavobacteriales</taxon>
        <taxon>Flavobacteriaceae</taxon>
        <taxon>Allotamlana</taxon>
    </lineage>
</organism>
<reference evidence="10 11" key="1">
    <citation type="submission" date="2019-05" db="EMBL/GenBank/DDBJ databases">
        <title>Tamlana fucoidanivorans sp. nov., isolated from the surface of algae collected from Fujian province in China.</title>
        <authorList>
            <person name="Li J."/>
        </authorList>
    </citation>
    <scope>NUCLEOTIDE SEQUENCE [LARGE SCALE GENOMIC DNA]</scope>
    <source>
        <strain evidence="10 11">CW2-9</strain>
    </source>
</reference>
<evidence type="ECO:0000256" key="6">
    <source>
        <dbReference type="ARBA" id="ARBA00022847"/>
    </source>
</evidence>
<feature type="transmembrane region" description="Helical" evidence="9">
    <location>
        <begin position="34"/>
        <end position="54"/>
    </location>
</feature>
<evidence type="ECO:0000256" key="3">
    <source>
        <dbReference type="ARBA" id="ARBA00022519"/>
    </source>
</evidence>
<dbReference type="GO" id="GO:0015153">
    <property type="term" value="F:rhamnose transmembrane transporter activity"/>
    <property type="evidence" value="ECO:0007669"/>
    <property type="project" value="InterPro"/>
</dbReference>
<evidence type="ECO:0000256" key="9">
    <source>
        <dbReference type="SAM" id="Phobius"/>
    </source>
</evidence>
<dbReference type="OrthoDB" id="9777499at2"/>
<dbReference type="AlphaFoldDB" id="A0A5C4SFV0"/>
<dbReference type="Proteomes" id="UP000308713">
    <property type="component" value="Unassembled WGS sequence"/>
</dbReference>
<gene>
    <name evidence="10" type="ORF">FGF67_14900</name>
</gene>
<keyword evidence="3" id="KW-0997">Cell inner membrane</keyword>
<keyword evidence="5 9" id="KW-0812">Transmembrane</keyword>
<evidence type="ECO:0000313" key="10">
    <source>
        <dbReference type="EMBL" id="TNJ42183.1"/>
    </source>
</evidence>
<keyword evidence="6" id="KW-0769">Symport</keyword>
<dbReference type="InterPro" id="IPR004673">
    <property type="entry name" value="L-rhamnose-proton_sym_RhaT"/>
</dbReference>
<dbReference type="GO" id="GO:0015293">
    <property type="term" value="F:symporter activity"/>
    <property type="evidence" value="ECO:0007669"/>
    <property type="project" value="UniProtKB-KW"/>
</dbReference>
<keyword evidence="7 9" id="KW-1133">Transmembrane helix</keyword>
<keyword evidence="1" id="KW-0813">Transport</keyword>
<evidence type="ECO:0000313" key="11">
    <source>
        <dbReference type="Proteomes" id="UP000308713"/>
    </source>
</evidence>
<accession>A0A5C4SFV0</accession>
<sequence>MVIGVIWVLLAATLLGFYALPSKYTENYAIENTWAGFWFLAMFLVPILATLGLVDGLFDTYRQVPNNLFIIIFLFSLLWGVGNLLWGISISKIGMALGFSLLIGVSTLVGSILPFFMGGIEKLSSKGGLVILLGIFIIMLGIMANGKAGLLREKNESKNQEFTNETSNNKMRNGIILCIVGGFSAAGFNLAYHVADNLAHIGSISQDQFNNASWIARLAVMLPAFIGSGICILIYFSIQLTKNKTWTHFSNKGSVKNIFLLLIMSIVYCASLIIYGLGAYELGPLGTTVGFAIFQTGCIMVANILGYFTGEWKNAGKQSKNWLIRGLAIMTVGIVVIAYGNALI</sequence>
<feature type="transmembrane region" description="Helical" evidence="9">
    <location>
        <begin position="289"/>
        <end position="310"/>
    </location>
</feature>
<evidence type="ECO:0000256" key="2">
    <source>
        <dbReference type="ARBA" id="ARBA00022475"/>
    </source>
</evidence>
<keyword evidence="4" id="KW-0762">Sugar transport</keyword>
<keyword evidence="8 9" id="KW-0472">Membrane</keyword>
<feature type="transmembrane region" description="Helical" evidence="9">
    <location>
        <begin position="171"/>
        <end position="194"/>
    </location>
</feature>
<name>A0A5C4SFV0_9FLAO</name>
<feature type="transmembrane region" description="Helical" evidence="9">
    <location>
        <begin position="129"/>
        <end position="150"/>
    </location>
</feature>
<feature type="transmembrane region" description="Helical" evidence="9">
    <location>
        <begin position="322"/>
        <end position="342"/>
    </location>
</feature>